<sequence length="511" mass="58749">MKSIRKKSYSSVIRRFKLFLYNLLENELNPLYHIYSVIAIFIVITSSITIILLIAPTKEKFPPDLHQFLKDFEEITLWFFVVEYIIRLWVISDFIDDYQEHLKKYKHKTIKAHLKSFFHALKVKLNWMVKPYSLIDLIAILPIFRPLRTFRVLQILRILKTLRYSAGIKNILFALKEQTFIFVFTILLIFLNIIIFSIVVYIYEYNAGNKGFNSLFNAIYWGAITSFTVGYGDIVPTTSVGKILASFMTFINLVLISALTAGFSVSFINRLLELKEGEIKMRDLKNHIVLCGYNETSEEVLENLITLGVDKEKPIVLITNYDKKDLGVNLSNYVLYKKGDFIREDILIDVAIDKASDIVIVGEKLPHLTDRDIDARTALTGMLIKTLNPTARLYVEVLLDEDAEIFRKRLGTKDILIHGQILGKIMFSSILNPGATELIQTIIDNETGIRKVKVKDIGSFDTFGTLLNNLRTEGLLPIAVERNKKITLSPSDDFKIFETDYIFIIPQSESE</sequence>
<dbReference type="EMBL" id="LC145095">
    <property type="protein sequence ID" value="BAU79752.1"/>
    <property type="molecule type" value="Genomic_DNA"/>
</dbReference>
<evidence type="ECO:0000256" key="3">
    <source>
        <dbReference type="ARBA" id="ARBA00022989"/>
    </source>
</evidence>
<dbReference type="Pfam" id="PF00520">
    <property type="entry name" value="Ion_trans"/>
    <property type="match status" value="1"/>
</dbReference>
<dbReference type="Gene3D" id="3.40.50.720">
    <property type="entry name" value="NAD(P)-binding Rossmann-like Domain"/>
    <property type="match status" value="1"/>
</dbReference>
<dbReference type="InterPro" id="IPR006037">
    <property type="entry name" value="RCK_C"/>
</dbReference>
<dbReference type="PROSITE" id="PS51202">
    <property type="entry name" value="RCK_C"/>
    <property type="match status" value="1"/>
</dbReference>
<dbReference type="InterPro" id="IPR036291">
    <property type="entry name" value="NAD(P)-bd_dom_sf"/>
</dbReference>
<dbReference type="PANTHER" id="PTHR43833">
    <property type="entry name" value="POTASSIUM CHANNEL PROTEIN 2-RELATED-RELATED"/>
    <property type="match status" value="1"/>
</dbReference>
<name>A0A146JAR6_9AQUI</name>
<dbReference type="SUPFAM" id="SSF51735">
    <property type="entry name" value="NAD(P)-binding Rossmann-fold domains"/>
    <property type="match status" value="1"/>
</dbReference>
<dbReference type="PANTHER" id="PTHR43833:SF9">
    <property type="entry name" value="POTASSIUM CHANNEL PROTEIN YUGO-RELATED"/>
    <property type="match status" value="1"/>
</dbReference>
<accession>A0A146JAR6</accession>
<dbReference type="GO" id="GO:0005216">
    <property type="term" value="F:monoatomic ion channel activity"/>
    <property type="evidence" value="ECO:0007669"/>
    <property type="project" value="InterPro"/>
</dbReference>
<dbReference type="Pfam" id="PF22614">
    <property type="entry name" value="Slo-like_RCK"/>
    <property type="match status" value="1"/>
</dbReference>
<dbReference type="GO" id="GO:0006813">
    <property type="term" value="P:potassium ion transport"/>
    <property type="evidence" value="ECO:0007669"/>
    <property type="project" value="InterPro"/>
</dbReference>
<dbReference type="InterPro" id="IPR050721">
    <property type="entry name" value="Trk_Ktr_HKT_K-transport"/>
</dbReference>
<evidence type="ECO:0000256" key="1">
    <source>
        <dbReference type="ARBA" id="ARBA00004141"/>
    </source>
</evidence>
<evidence type="ECO:0000256" key="4">
    <source>
        <dbReference type="ARBA" id="ARBA00023136"/>
    </source>
</evidence>
<evidence type="ECO:0000256" key="6">
    <source>
        <dbReference type="SAM" id="Phobius"/>
    </source>
</evidence>
<evidence type="ECO:0000313" key="8">
    <source>
        <dbReference type="EMBL" id="BAU79752.1"/>
    </source>
</evidence>
<evidence type="ECO:0000256" key="2">
    <source>
        <dbReference type="ARBA" id="ARBA00022692"/>
    </source>
</evidence>
<proteinExistence type="predicted"/>
<comment type="subcellular location">
    <subcellularLocation>
        <location evidence="1">Membrane</location>
        <topology evidence="1">Multi-pass membrane protein</topology>
    </subcellularLocation>
</comment>
<dbReference type="SUPFAM" id="SSF81324">
    <property type="entry name" value="Voltage-gated potassium channels"/>
    <property type="match status" value="1"/>
</dbReference>
<feature type="transmembrane region" description="Helical" evidence="6">
    <location>
        <begin position="244"/>
        <end position="272"/>
    </location>
</feature>
<dbReference type="GO" id="GO:0008324">
    <property type="term" value="F:monoatomic cation transmembrane transporter activity"/>
    <property type="evidence" value="ECO:0007669"/>
    <property type="project" value="InterPro"/>
</dbReference>
<dbReference type="PRINTS" id="PR00169">
    <property type="entry name" value="KCHANNEL"/>
</dbReference>
<keyword evidence="2 6" id="KW-0812">Transmembrane</keyword>
<dbReference type="Gene3D" id="1.10.287.70">
    <property type="match status" value="1"/>
</dbReference>
<evidence type="ECO:0000259" key="7">
    <source>
        <dbReference type="PROSITE" id="PS51202"/>
    </source>
</evidence>
<feature type="transmembrane region" description="Helical" evidence="6">
    <location>
        <begin position="75"/>
        <end position="95"/>
    </location>
</feature>
<feature type="domain" description="RCK C-terminal" evidence="7">
    <location>
        <begin position="437"/>
        <end position="511"/>
    </location>
</feature>
<feature type="transmembrane region" description="Helical" evidence="6">
    <location>
        <begin position="180"/>
        <end position="203"/>
    </location>
</feature>
<organism evidence="8">
    <name type="scientific">uncultured Aquificaceae bacterium</name>
    <dbReference type="NCBI Taxonomy" id="374108"/>
    <lineage>
        <taxon>Bacteria</taxon>
        <taxon>Pseudomonadati</taxon>
        <taxon>Aquificota</taxon>
        <taxon>Aquificia</taxon>
        <taxon>Aquificales</taxon>
        <taxon>Aquificaceae</taxon>
        <taxon>environmental samples</taxon>
    </lineage>
</organism>
<protein>
    <recommendedName>
        <fullName evidence="5">BK channel</fullName>
    </recommendedName>
</protein>
<dbReference type="InterPro" id="IPR003148">
    <property type="entry name" value="RCK_N"/>
</dbReference>
<keyword evidence="3 6" id="KW-1133">Transmembrane helix</keyword>
<dbReference type="GO" id="GO:0016020">
    <property type="term" value="C:membrane"/>
    <property type="evidence" value="ECO:0007669"/>
    <property type="project" value="UniProtKB-SubCell"/>
</dbReference>
<dbReference type="AlphaFoldDB" id="A0A146JAR6"/>
<evidence type="ECO:0000256" key="5">
    <source>
        <dbReference type="ARBA" id="ARBA00029579"/>
    </source>
</evidence>
<feature type="transmembrane region" description="Helical" evidence="6">
    <location>
        <begin position="215"/>
        <end position="232"/>
    </location>
</feature>
<keyword evidence="4 6" id="KW-0472">Membrane</keyword>
<feature type="transmembrane region" description="Helical" evidence="6">
    <location>
        <begin position="32"/>
        <end position="55"/>
    </location>
</feature>
<reference evidence="8" key="1">
    <citation type="journal article" date="2016" name="Microbes Environ.">
        <title>In Situ Gene Expression Responsible for Sulfide Oxidation and CO2 Fixation of an Uncultured Large Sausage-Shaped Aquificae Bacterium in a Sulfidic Hot Spring.</title>
        <authorList>
            <person name="Tamazawa S."/>
            <person name="Yamamoto K."/>
            <person name="Takasaki K."/>
            <person name="Mitani Y."/>
            <person name="Hanada S."/>
            <person name="Kamagata Y."/>
            <person name="Tamaki H."/>
        </authorList>
    </citation>
    <scope>NUCLEOTIDE SEQUENCE</scope>
</reference>
<dbReference type="InterPro" id="IPR005821">
    <property type="entry name" value="Ion_trans_dom"/>
</dbReference>